<dbReference type="EMBL" id="JAFMPP010000007">
    <property type="protein sequence ID" value="MBO0662817.1"/>
    <property type="molecule type" value="Genomic_DNA"/>
</dbReference>
<keyword evidence="2" id="KW-1185">Reference proteome</keyword>
<sequence length="98" mass="10515">MEALHPVPDAVTALEKIAGWFDDRKYPGDVCVCAAGNPTAWDKAIEVRDKPVAAFDVQIFGKKCIDMGVLEAAVVMVSDRQPALDMGRISRSGRPASA</sequence>
<name>A0A939FWI9_9HYPH</name>
<organism evidence="1 2">
    <name type="scientific">Jiella flava</name>
    <dbReference type="NCBI Taxonomy" id="2816857"/>
    <lineage>
        <taxon>Bacteria</taxon>
        <taxon>Pseudomonadati</taxon>
        <taxon>Pseudomonadota</taxon>
        <taxon>Alphaproteobacteria</taxon>
        <taxon>Hyphomicrobiales</taxon>
        <taxon>Aurantimonadaceae</taxon>
        <taxon>Jiella</taxon>
    </lineage>
</organism>
<comment type="caution">
    <text evidence="1">The sequence shown here is derived from an EMBL/GenBank/DDBJ whole genome shotgun (WGS) entry which is preliminary data.</text>
</comment>
<dbReference type="GO" id="GO:0004519">
    <property type="term" value="F:endonuclease activity"/>
    <property type="evidence" value="ECO:0007669"/>
    <property type="project" value="UniProtKB-KW"/>
</dbReference>
<reference evidence="1" key="1">
    <citation type="submission" date="2021-03" db="EMBL/GenBank/DDBJ databases">
        <title>Whole genome sequence of Jiella sp. CQZ9-1.</title>
        <authorList>
            <person name="Tuo L."/>
        </authorList>
    </citation>
    <scope>NUCLEOTIDE SEQUENCE</scope>
    <source>
        <strain evidence="1">CQZ9-1</strain>
    </source>
</reference>
<proteinExistence type="predicted"/>
<dbReference type="AlphaFoldDB" id="A0A939FWI9"/>
<keyword evidence="1" id="KW-0378">Hydrolase</keyword>
<keyword evidence="1" id="KW-0255">Endonuclease</keyword>
<evidence type="ECO:0000313" key="2">
    <source>
        <dbReference type="Proteomes" id="UP000664122"/>
    </source>
</evidence>
<evidence type="ECO:0000313" key="1">
    <source>
        <dbReference type="EMBL" id="MBO0662817.1"/>
    </source>
</evidence>
<keyword evidence="1" id="KW-0540">Nuclease</keyword>
<dbReference type="Proteomes" id="UP000664122">
    <property type="component" value="Unassembled WGS sequence"/>
</dbReference>
<protein>
    <submittedName>
        <fullName evidence="1">Restriction endonuclease, SacI family</fullName>
    </submittedName>
</protein>
<dbReference type="RefSeq" id="WP_207257614.1">
    <property type="nucleotide sequence ID" value="NZ_JAFMPP010000007.1"/>
</dbReference>
<accession>A0A939FWI9</accession>
<gene>
    <name evidence="1" type="ORF">J1C48_09525</name>
</gene>